<evidence type="ECO:0000256" key="4">
    <source>
        <dbReference type="ARBA" id="ARBA00022692"/>
    </source>
</evidence>
<name>A0AAP2DEB5_9BACT</name>
<gene>
    <name evidence="9" type="ORF">KK078_24360</name>
</gene>
<dbReference type="Proteomes" id="UP001319180">
    <property type="component" value="Unassembled WGS sequence"/>
</dbReference>
<dbReference type="InterPro" id="IPR032818">
    <property type="entry name" value="DedA-like"/>
</dbReference>
<comment type="similarity">
    <text evidence="2 7">Belongs to the DedA family.</text>
</comment>
<dbReference type="PANTHER" id="PTHR30353:SF0">
    <property type="entry name" value="TRANSMEMBRANE PROTEIN"/>
    <property type="match status" value="1"/>
</dbReference>
<evidence type="ECO:0000256" key="3">
    <source>
        <dbReference type="ARBA" id="ARBA00022475"/>
    </source>
</evidence>
<dbReference type="InterPro" id="IPR032816">
    <property type="entry name" value="VTT_dom"/>
</dbReference>
<sequence length="215" mass="24459">MIPAILPFVDLFNPEAIIRFGGLALLLFIIFAETGLFFGFFLPGDSLLFIAGLLCESQLEMSVWLLVVLLVIAAVSGTTVGYGFGRWAERYLKNRRENFFYKKRYLAMAQEFYQRYGMMAFVMGRFLPVVRTFVPILAGMVRIAFGRFFFFNLVGAAVWIVVMVLAGHLLGKRFPSIIEHLEIIVAGMVLITTIPLVMSWLRHRNMTGKQNLDQN</sequence>
<dbReference type="PANTHER" id="PTHR30353">
    <property type="entry name" value="INNER MEMBRANE PROTEIN DEDA-RELATED"/>
    <property type="match status" value="1"/>
</dbReference>
<feature type="transmembrane region" description="Helical" evidence="7">
    <location>
        <begin position="63"/>
        <end position="84"/>
    </location>
</feature>
<organism evidence="9 10">
    <name type="scientific">Dawidia soli</name>
    <dbReference type="NCBI Taxonomy" id="2782352"/>
    <lineage>
        <taxon>Bacteria</taxon>
        <taxon>Pseudomonadati</taxon>
        <taxon>Bacteroidota</taxon>
        <taxon>Cytophagia</taxon>
        <taxon>Cytophagales</taxon>
        <taxon>Chryseotaleaceae</taxon>
        <taxon>Dawidia</taxon>
    </lineage>
</organism>
<evidence type="ECO:0000256" key="1">
    <source>
        <dbReference type="ARBA" id="ARBA00004651"/>
    </source>
</evidence>
<evidence type="ECO:0000259" key="8">
    <source>
        <dbReference type="Pfam" id="PF09335"/>
    </source>
</evidence>
<comment type="subcellular location">
    <subcellularLocation>
        <location evidence="1 7">Cell membrane</location>
        <topology evidence="1 7">Multi-pass membrane protein</topology>
    </subcellularLocation>
</comment>
<evidence type="ECO:0000313" key="10">
    <source>
        <dbReference type="Proteomes" id="UP001319180"/>
    </source>
</evidence>
<proteinExistence type="inferred from homology"/>
<comment type="caution">
    <text evidence="9">The sequence shown here is derived from an EMBL/GenBank/DDBJ whole genome shotgun (WGS) entry which is preliminary data.</text>
</comment>
<reference evidence="9 10" key="1">
    <citation type="submission" date="2021-05" db="EMBL/GenBank/DDBJ databases">
        <title>A Polyphasic approach of four new species of the genus Ohtaekwangia: Ohtaekwangia histidinii sp. nov., Ohtaekwangia cretensis sp. nov., Ohtaekwangia indiensis sp. nov., Ohtaekwangia reichenbachii sp. nov. from diverse environment.</title>
        <authorList>
            <person name="Octaviana S."/>
        </authorList>
    </citation>
    <scope>NUCLEOTIDE SEQUENCE [LARGE SCALE GENOMIC DNA]</scope>
    <source>
        <strain evidence="9 10">PWU37</strain>
    </source>
</reference>
<dbReference type="EMBL" id="JAHESC010000046">
    <property type="protein sequence ID" value="MBT1689717.1"/>
    <property type="molecule type" value="Genomic_DNA"/>
</dbReference>
<protein>
    <submittedName>
        <fullName evidence="9">VTT domain-containing protein</fullName>
    </submittedName>
</protein>
<dbReference type="GO" id="GO:0005886">
    <property type="term" value="C:plasma membrane"/>
    <property type="evidence" value="ECO:0007669"/>
    <property type="project" value="UniProtKB-SubCell"/>
</dbReference>
<evidence type="ECO:0000313" key="9">
    <source>
        <dbReference type="EMBL" id="MBT1689717.1"/>
    </source>
</evidence>
<feature type="transmembrane region" description="Helical" evidence="7">
    <location>
        <begin position="20"/>
        <end position="42"/>
    </location>
</feature>
<feature type="transmembrane region" description="Helical" evidence="7">
    <location>
        <begin position="183"/>
        <end position="201"/>
    </location>
</feature>
<keyword evidence="6 7" id="KW-0472">Membrane</keyword>
<keyword evidence="10" id="KW-1185">Reference proteome</keyword>
<evidence type="ECO:0000256" key="2">
    <source>
        <dbReference type="ARBA" id="ARBA00010792"/>
    </source>
</evidence>
<dbReference type="Pfam" id="PF09335">
    <property type="entry name" value="VTT_dom"/>
    <property type="match status" value="1"/>
</dbReference>
<accession>A0AAP2DEB5</accession>
<evidence type="ECO:0000256" key="6">
    <source>
        <dbReference type="ARBA" id="ARBA00023136"/>
    </source>
</evidence>
<evidence type="ECO:0000256" key="5">
    <source>
        <dbReference type="ARBA" id="ARBA00022989"/>
    </source>
</evidence>
<evidence type="ECO:0000256" key="7">
    <source>
        <dbReference type="RuleBase" id="RU367016"/>
    </source>
</evidence>
<dbReference type="AlphaFoldDB" id="A0AAP2DEB5"/>
<feature type="domain" description="VTT" evidence="8">
    <location>
        <begin position="42"/>
        <end position="168"/>
    </location>
</feature>
<dbReference type="RefSeq" id="WP_254092939.1">
    <property type="nucleotide sequence ID" value="NZ_JAHESC010000046.1"/>
</dbReference>
<keyword evidence="3 7" id="KW-1003">Cell membrane</keyword>
<keyword evidence="5 7" id="KW-1133">Transmembrane helix</keyword>
<feature type="transmembrane region" description="Helical" evidence="7">
    <location>
        <begin position="149"/>
        <end position="171"/>
    </location>
</feature>
<keyword evidence="4 7" id="KW-0812">Transmembrane</keyword>